<comment type="caution">
    <text evidence="9">The sequence shown here is derived from an EMBL/GenBank/DDBJ whole genome shotgun (WGS) entry which is preliminary data.</text>
</comment>
<dbReference type="GO" id="GO:0003677">
    <property type="term" value="F:DNA binding"/>
    <property type="evidence" value="ECO:0007669"/>
    <property type="project" value="TreeGrafter"/>
</dbReference>
<dbReference type="NCBIfam" id="TIGR00675">
    <property type="entry name" value="dcm"/>
    <property type="match status" value="1"/>
</dbReference>
<reference evidence="9" key="1">
    <citation type="submission" date="2023-08" db="EMBL/GenBank/DDBJ databases">
        <title>Genomic characterization of the C. tuberculostearicum species complex, a ubiquitous member of the human skin microbiome.</title>
        <authorList>
            <person name="Ahmed N."/>
            <person name="Deming C."/>
            <person name="Conlan S."/>
            <person name="Segre J."/>
        </authorList>
    </citation>
    <scope>NUCLEOTIDE SEQUENCE</scope>
    <source>
        <strain evidence="9">CTNIH22</strain>
    </source>
</reference>
<keyword evidence="2 5" id="KW-0808">Transferase</keyword>
<sequence>MKIGSLFSGYGGLDLAVEAIFNAQPAWFCEFDKAPSKVLAHHWPDVPNHKDVTQINWKEVEPVDILTGGSPCQDLSHAGKRAGMTEGTRSNLWVNMREAIATLQPKYVVWENVLGALSAKATSDSDLESEEGLLANTGDGHLRALGRVLGDLTEIGYDARWTTLRASDIGAPHHRARIFLIAWPRVLNTGHDAGRTEHGKQHETPTSRFRKPGESSVPDPGHKPGWWRAANDHATTSTRANRECEQCRDGVGTSAYPVCGRQCERHGKPAQSKQSQPYPSEQTLPNPAGGGRDYGQATHHGEAHREVHTPHHHCDVVADTGSVRQSTTGGHAVTSASELTRADSSVSPLSNTSSIRQHGRGTAPEQAQGAHSATDRHSSGIEWGRYAPAVRRWERITRPAPAPTELNTRGKPRLNAEFAEWLMGLPAGWVTNPDIGLTRSQQLKALGNGVVPPQAAYALQHLLTP</sequence>
<dbReference type="PRINTS" id="PR00105">
    <property type="entry name" value="C5METTRFRASE"/>
</dbReference>
<dbReference type="PANTHER" id="PTHR10629">
    <property type="entry name" value="CYTOSINE-SPECIFIC METHYLTRANSFERASE"/>
    <property type="match status" value="1"/>
</dbReference>
<evidence type="ECO:0000256" key="8">
    <source>
        <dbReference type="SAM" id="MobiDB-lite"/>
    </source>
</evidence>
<feature type="compositionally biased region" description="Basic and acidic residues" evidence="8">
    <location>
        <begin position="192"/>
        <end position="205"/>
    </location>
</feature>
<evidence type="ECO:0000256" key="6">
    <source>
        <dbReference type="RuleBase" id="RU000416"/>
    </source>
</evidence>
<dbReference type="PROSITE" id="PS00094">
    <property type="entry name" value="C5_MTASE_1"/>
    <property type="match status" value="1"/>
</dbReference>
<evidence type="ECO:0000256" key="3">
    <source>
        <dbReference type="ARBA" id="ARBA00022691"/>
    </source>
</evidence>
<feature type="region of interest" description="Disordered" evidence="8">
    <location>
        <begin position="321"/>
        <end position="380"/>
    </location>
</feature>
<feature type="compositionally biased region" description="Polar residues" evidence="8">
    <location>
        <begin position="322"/>
        <end position="356"/>
    </location>
</feature>
<dbReference type="EMBL" id="JAVBIB010000019">
    <property type="protein sequence ID" value="MDV2420187.1"/>
    <property type="molecule type" value="Genomic_DNA"/>
</dbReference>
<comment type="similarity">
    <text evidence="5 6">Belongs to the class I-like SAM-binding methyltransferase superfamily. C5-methyltransferase family.</text>
</comment>
<evidence type="ECO:0000313" key="9">
    <source>
        <dbReference type="EMBL" id="MDV2420187.1"/>
    </source>
</evidence>
<evidence type="ECO:0000313" key="10">
    <source>
        <dbReference type="Proteomes" id="UP001185706"/>
    </source>
</evidence>
<keyword evidence="3 5" id="KW-0949">S-adenosyl-L-methionine</keyword>
<feature type="compositionally biased region" description="Basic and acidic residues" evidence="8">
    <location>
        <begin position="299"/>
        <end position="309"/>
    </location>
</feature>
<feature type="region of interest" description="Disordered" evidence="8">
    <location>
        <begin position="265"/>
        <end position="309"/>
    </location>
</feature>
<dbReference type="Proteomes" id="UP001185706">
    <property type="component" value="Unassembled WGS sequence"/>
</dbReference>
<dbReference type="PANTHER" id="PTHR10629:SF52">
    <property type="entry name" value="DNA (CYTOSINE-5)-METHYLTRANSFERASE 1"/>
    <property type="match status" value="1"/>
</dbReference>
<comment type="catalytic activity">
    <reaction evidence="7">
        <text>a 2'-deoxycytidine in DNA + S-adenosyl-L-methionine = a 5-methyl-2'-deoxycytidine in DNA + S-adenosyl-L-homocysteine + H(+)</text>
        <dbReference type="Rhea" id="RHEA:13681"/>
        <dbReference type="Rhea" id="RHEA-COMP:11369"/>
        <dbReference type="Rhea" id="RHEA-COMP:11370"/>
        <dbReference type="ChEBI" id="CHEBI:15378"/>
        <dbReference type="ChEBI" id="CHEBI:57856"/>
        <dbReference type="ChEBI" id="CHEBI:59789"/>
        <dbReference type="ChEBI" id="CHEBI:85452"/>
        <dbReference type="ChEBI" id="CHEBI:85454"/>
        <dbReference type="EC" id="2.1.1.37"/>
    </reaction>
</comment>
<dbReference type="InterPro" id="IPR029063">
    <property type="entry name" value="SAM-dependent_MTases_sf"/>
</dbReference>
<feature type="compositionally biased region" description="Polar residues" evidence="8">
    <location>
        <begin position="271"/>
        <end position="285"/>
    </location>
</feature>
<evidence type="ECO:0000256" key="7">
    <source>
        <dbReference type="RuleBase" id="RU000417"/>
    </source>
</evidence>
<gene>
    <name evidence="9" type="primary">dcm</name>
    <name evidence="9" type="ORF">RAE03_10475</name>
</gene>
<name>A0AAE4SZN1_9CORY</name>
<organism evidence="9 10">
    <name type="scientific">Corynebacterium tuberculostearicum</name>
    <dbReference type="NCBI Taxonomy" id="38304"/>
    <lineage>
        <taxon>Bacteria</taxon>
        <taxon>Bacillati</taxon>
        <taxon>Actinomycetota</taxon>
        <taxon>Actinomycetes</taxon>
        <taxon>Mycobacteriales</taxon>
        <taxon>Corynebacteriaceae</taxon>
        <taxon>Corynebacterium</taxon>
    </lineage>
</organism>
<dbReference type="Gene3D" id="3.40.50.150">
    <property type="entry name" value="Vaccinia Virus protein VP39"/>
    <property type="match status" value="1"/>
</dbReference>
<accession>A0AAE4SZN1</accession>
<evidence type="ECO:0000256" key="5">
    <source>
        <dbReference type="PROSITE-ProRule" id="PRU01016"/>
    </source>
</evidence>
<keyword evidence="4" id="KW-0680">Restriction system</keyword>
<dbReference type="Pfam" id="PF00145">
    <property type="entry name" value="DNA_methylase"/>
    <property type="match status" value="1"/>
</dbReference>
<dbReference type="PROSITE" id="PS51679">
    <property type="entry name" value="SAM_MT_C5"/>
    <property type="match status" value="1"/>
</dbReference>
<feature type="active site" evidence="5">
    <location>
        <position position="72"/>
    </location>
</feature>
<dbReference type="InterPro" id="IPR018117">
    <property type="entry name" value="C5_DNA_meth_AS"/>
</dbReference>
<dbReference type="RefSeq" id="WP_316993778.1">
    <property type="nucleotide sequence ID" value="NZ_JAVBIB010000019.1"/>
</dbReference>
<evidence type="ECO:0000256" key="1">
    <source>
        <dbReference type="ARBA" id="ARBA00022603"/>
    </source>
</evidence>
<evidence type="ECO:0000256" key="4">
    <source>
        <dbReference type="ARBA" id="ARBA00022747"/>
    </source>
</evidence>
<protein>
    <recommendedName>
        <fullName evidence="7">Cytosine-specific methyltransferase</fullName>
        <ecNumber evidence="7">2.1.1.37</ecNumber>
    </recommendedName>
</protein>
<dbReference type="SUPFAM" id="SSF53335">
    <property type="entry name" value="S-adenosyl-L-methionine-dependent methyltransferases"/>
    <property type="match status" value="1"/>
</dbReference>
<dbReference type="GO" id="GO:0032259">
    <property type="term" value="P:methylation"/>
    <property type="evidence" value="ECO:0007669"/>
    <property type="project" value="UniProtKB-KW"/>
</dbReference>
<feature type="region of interest" description="Disordered" evidence="8">
    <location>
        <begin position="191"/>
        <end position="229"/>
    </location>
</feature>
<dbReference type="InterPro" id="IPR050390">
    <property type="entry name" value="C5-Methyltransferase"/>
</dbReference>
<dbReference type="AlphaFoldDB" id="A0AAE4SZN1"/>
<evidence type="ECO:0000256" key="2">
    <source>
        <dbReference type="ARBA" id="ARBA00022679"/>
    </source>
</evidence>
<proteinExistence type="inferred from homology"/>
<dbReference type="GO" id="GO:0044027">
    <property type="term" value="P:negative regulation of gene expression via chromosomal CpG island methylation"/>
    <property type="evidence" value="ECO:0007669"/>
    <property type="project" value="TreeGrafter"/>
</dbReference>
<dbReference type="EC" id="2.1.1.37" evidence="7"/>
<dbReference type="InterPro" id="IPR001525">
    <property type="entry name" value="C5_MeTfrase"/>
</dbReference>
<keyword evidence="1 5" id="KW-0489">Methyltransferase</keyword>
<dbReference type="GO" id="GO:0009307">
    <property type="term" value="P:DNA restriction-modification system"/>
    <property type="evidence" value="ECO:0007669"/>
    <property type="project" value="UniProtKB-KW"/>
</dbReference>
<dbReference type="GO" id="GO:0003886">
    <property type="term" value="F:DNA (cytosine-5-)-methyltransferase activity"/>
    <property type="evidence" value="ECO:0007669"/>
    <property type="project" value="UniProtKB-EC"/>
</dbReference>